<comment type="caution">
    <text evidence="1">The sequence shown here is derived from an EMBL/GenBank/DDBJ whole genome shotgun (WGS) entry which is preliminary data.</text>
</comment>
<gene>
    <name evidence="1" type="ORF">A2382_03870</name>
</gene>
<dbReference type="AlphaFoldDB" id="A0A1F8CWR5"/>
<dbReference type="EMBL" id="MGHY01000001">
    <property type="protein sequence ID" value="OGM80249.1"/>
    <property type="molecule type" value="Genomic_DNA"/>
</dbReference>
<proteinExistence type="predicted"/>
<evidence type="ECO:0000313" key="2">
    <source>
        <dbReference type="Proteomes" id="UP000178999"/>
    </source>
</evidence>
<protein>
    <submittedName>
        <fullName evidence="1">Uncharacterized protein</fullName>
    </submittedName>
</protein>
<organism evidence="1 2">
    <name type="scientific">Candidatus Woesebacteria bacterium RIFOXYB1_FULL_38_16</name>
    <dbReference type="NCBI Taxonomy" id="1802538"/>
    <lineage>
        <taxon>Bacteria</taxon>
        <taxon>Candidatus Woeseibacteriota</taxon>
    </lineage>
</organism>
<reference evidence="1 2" key="1">
    <citation type="journal article" date="2016" name="Nat. Commun.">
        <title>Thousands of microbial genomes shed light on interconnected biogeochemical processes in an aquifer system.</title>
        <authorList>
            <person name="Anantharaman K."/>
            <person name="Brown C.T."/>
            <person name="Hug L.A."/>
            <person name="Sharon I."/>
            <person name="Castelle C.J."/>
            <person name="Probst A.J."/>
            <person name="Thomas B.C."/>
            <person name="Singh A."/>
            <person name="Wilkins M.J."/>
            <person name="Karaoz U."/>
            <person name="Brodie E.L."/>
            <person name="Williams K.H."/>
            <person name="Hubbard S.S."/>
            <person name="Banfield J.F."/>
        </authorList>
    </citation>
    <scope>NUCLEOTIDE SEQUENCE [LARGE SCALE GENOMIC DNA]</scope>
</reference>
<name>A0A1F8CWR5_9BACT</name>
<dbReference type="Proteomes" id="UP000178999">
    <property type="component" value="Unassembled WGS sequence"/>
</dbReference>
<accession>A0A1F8CWR5</accession>
<sequence>MSDESFSIIQENDPNQEGVQVAKEHITEEFAKFKNILTERLSPIDNETAQIVDDIKIWLKERLVGRFGIPEESLHWPEAIFFANEEQIRSVEQHTDQTFLRGADGSRVNGTCIPGVGIIINEDFVKSFKDEDLCKYALTNTLLEEIWHSTAEPRFTVLGLDTGRLRIYRERTGMGFMRYDSRETEKSDPVWNKAIEEGMARFVMNDAGDLFHQITPEGWKKYLEIIKEGDYSLYHRPELSIDSNGEIAVVVGYPGAFDLIVELNKALNNRGMYHLEKARLSGNFLELARLLQKAYGKSVFRQVMATTLEDAANKAEELNHLRWQKNKK</sequence>
<evidence type="ECO:0000313" key="1">
    <source>
        <dbReference type="EMBL" id="OGM80249.1"/>
    </source>
</evidence>